<dbReference type="InterPro" id="IPR027905">
    <property type="entry name" value="CFAP95"/>
</dbReference>
<name>A0A8K0CBV0_IGNLU</name>
<dbReference type="EMBL" id="VTPC01090619">
    <property type="protein sequence ID" value="KAF2882407.1"/>
    <property type="molecule type" value="Genomic_DNA"/>
</dbReference>
<dbReference type="Proteomes" id="UP000801492">
    <property type="component" value="Unassembled WGS sequence"/>
</dbReference>
<reference evidence="1" key="1">
    <citation type="submission" date="2019-08" db="EMBL/GenBank/DDBJ databases">
        <title>The genome of the North American firefly Photinus pyralis.</title>
        <authorList>
            <consortium name="Photinus pyralis genome working group"/>
            <person name="Fallon T.R."/>
            <person name="Sander Lower S.E."/>
            <person name="Weng J.-K."/>
        </authorList>
    </citation>
    <scope>NUCLEOTIDE SEQUENCE</scope>
    <source>
        <strain evidence="1">TRF0915ILg1</strain>
        <tissue evidence="1">Whole body</tissue>
    </source>
</reference>
<organism evidence="1 2">
    <name type="scientific">Ignelater luminosus</name>
    <name type="common">Cucubano</name>
    <name type="synonym">Pyrophorus luminosus</name>
    <dbReference type="NCBI Taxonomy" id="2038154"/>
    <lineage>
        <taxon>Eukaryota</taxon>
        <taxon>Metazoa</taxon>
        <taxon>Ecdysozoa</taxon>
        <taxon>Arthropoda</taxon>
        <taxon>Hexapoda</taxon>
        <taxon>Insecta</taxon>
        <taxon>Pterygota</taxon>
        <taxon>Neoptera</taxon>
        <taxon>Endopterygota</taxon>
        <taxon>Coleoptera</taxon>
        <taxon>Polyphaga</taxon>
        <taxon>Elateriformia</taxon>
        <taxon>Elateroidea</taxon>
        <taxon>Elateridae</taxon>
        <taxon>Agrypninae</taxon>
        <taxon>Pyrophorini</taxon>
        <taxon>Ignelater</taxon>
    </lineage>
</organism>
<proteinExistence type="predicted"/>
<dbReference type="OrthoDB" id="6610762at2759"/>
<comment type="caution">
    <text evidence="1">The sequence shown here is derived from an EMBL/GenBank/DDBJ whole genome shotgun (WGS) entry which is preliminary data.</text>
</comment>
<evidence type="ECO:0000313" key="2">
    <source>
        <dbReference type="Proteomes" id="UP000801492"/>
    </source>
</evidence>
<accession>A0A8K0CBV0</accession>
<protein>
    <submittedName>
        <fullName evidence="1">Uncharacterized protein</fullName>
    </submittedName>
</protein>
<dbReference type="Pfam" id="PF15139">
    <property type="entry name" value="CFAP95"/>
    <property type="match status" value="1"/>
</dbReference>
<evidence type="ECO:0000313" key="1">
    <source>
        <dbReference type="EMBL" id="KAF2882407.1"/>
    </source>
</evidence>
<sequence length="236" mass="27931">MSFCLKRFSPEKKPAFRLELPEKKIGKPEPRIFYTKNEYQPIVKITDWEKQLESAPIDNDPYCPGSLNYFLSHYNRIGNAPDEPLTTTTRSVLDQIYMKDKLDQLYKNNPNKYMVNYFTYKDTLACEVDLNDKTCPRLCAESYATTMQRSYPPPYPYPMQRFSFPTIPFLQNRRYKWTQDPNLSKYKFYDDGLCEEIKGIQKIKGFRSKSYDPSRAINTDGTLPPERTQKCFELEF</sequence>
<gene>
    <name evidence="1" type="ORF">ILUMI_23777</name>
</gene>
<keyword evidence="2" id="KW-1185">Reference proteome</keyword>
<dbReference type="AlphaFoldDB" id="A0A8K0CBV0"/>